<dbReference type="EMBL" id="QGKW02002228">
    <property type="protein sequence ID" value="KAF2536983.1"/>
    <property type="molecule type" value="Genomic_DNA"/>
</dbReference>
<sequence>MFSWRSYASTRSKPEVREINTKGTWIWFCKAERLHGGRCFEKIIRVEDVA</sequence>
<organism evidence="1 2">
    <name type="scientific">Brassica cretica</name>
    <name type="common">Mustard</name>
    <dbReference type="NCBI Taxonomy" id="69181"/>
    <lineage>
        <taxon>Eukaryota</taxon>
        <taxon>Viridiplantae</taxon>
        <taxon>Streptophyta</taxon>
        <taxon>Embryophyta</taxon>
        <taxon>Tracheophyta</taxon>
        <taxon>Spermatophyta</taxon>
        <taxon>Magnoliopsida</taxon>
        <taxon>eudicotyledons</taxon>
        <taxon>Gunneridae</taxon>
        <taxon>Pentapetalae</taxon>
        <taxon>rosids</taxon>
        <taxon>malvids</taxon>
        <taxon>Brassicales</taxon>
        <taxon>Brassicaceae</taxon>
        <taxon>Brassiceae</taxon>
        <taxon>Brassica</taxon>
    </lineage>
</organism>
<name>A0A8S9FTI1_BRACR</name>
<proteinExistence type="predicted"/>
<dbReference type="Proteomes" id="UP000712281">
    <property type="component" value="Unassembled WGS sequence"/>
</dbReference>
<dbReference type="AlphaFoldDB" id="A0A8S9FTI1"/>
<accession>A0A8S9FTI1</accession>
<reference evidence="1" key="1">
    <citation type="submission" date="2019-12" db="EMBL/GenBank/DDBJ databases">
        <title>Genome sequencing and annotation of Brassica cretica.</title>
        <authorList>
            <person name="Studholme D.J."/>
            <person name="Sarris P.F."/>
        </authorList>
    </citation>
    <scope>NUCLEOTIDE SEQUENCE</scope>
    <source>
        <strain evidence="1">PFS-001/15</strain>
        <tissue evidence="1">Leaf</tissue>
    </source>
</reference>
<gene>
    <name evidence="1" type="ORF">F2Q68_00021943</name>
</gene>
<comment type="caution">
    <text evidence="1">The sequence shown here is derived from an EMBL/GenBank/DDBJ whole genome shotgun (WGS) entry which is preliminary data.</text>
</comment>
<evidence type="ECO:0000313" key="2">
    <source>
        <dbReference type="Proteomes" id="UP000712281"/>
    </source>
</evidence>
<evidence type="ECO:0000313" key="1">
    <source>
        <dbReference type="EMBL" id="KAF2536983.1"/>
    </source>
</evidence>
<protein>
    <submittedName>
        <fullName evidence="1">Uncharacterized protein</fullName>
    </submittedName>
</protein>